<organism evidence="2 3">
    <name type="scientific">Hesseltinella vesiculosa</name>
    <dbReference type="NCBI Taxonomy" id="101127"/>
    <lineage>
        <taxon>Eukaryota</taxon>
        <taxon>Fungi</taxon>
        <taxon>Fungi incertae sedis</taxon>
        <taxon>Mucoromycota</taxon>
        <taxon>Mucoromycotina</taxon>
        <taxon>Mucoromycetes</taxon>
        <taxon>Mucorales</taxon>
        <taxon>Cunninghamellaceae</taxon>
        <taxon>Hesseltinella</taxon>
    </lineage>
</organism>
<dbReference type="InterPro" id="IPR006680">
    <property type="entry name" value="Amidohydro-rel"/>
</dbReference>
<dbReference type="Gene3D" id="2.30.40.10">
    <property type="entry name" value="Urease, subunit C, domain 1"/>
    <property type="match status" value="1"/>
</dbReference>
<sequence>MVSHSEITTAADYDIVIQHGTVIDSVREVEFKADVAVKGGKVVAIEPQIDVPSPATCQIIDASGQYVCPGLIDMHTHVYWGSTYWGIEADPIGAHTGVTTWVDAGSAGAYTFPGFRRYVMERSKVRIFSLLHISALGLTGRTYELTHDEMVDVDMAVATIEANRDRIKGIKVRMDRDATNKTGLRGMQRARQLGDRTGLPVMVHVGLAPPSMSDLLPYLKQGDILTHCCTGLSNRLVDSQGQLLPVYHALKEKGVVLDLGHGSGSFNFTSAEAMAKLSALPDVLSSDLHQISRSVNVFDLPTTLSKYLLMGVPLATVIAKATYRPAQIINEPELGVLKVGGPADIACFRLAQGSYSFKDATNQERVADKMLVNTLTMVNGQVLSTSQQESAPHPWVIRDLATVAALDEKEECC</sequence>
<keyword evidence="2" id="KW-0378">Hydrolase</keyword>
<reference evidence="2 3" key="1">
    <citation type="submission" date="2016-07" db="EMBL/GenBank/DDBJ databases">
        <title>Pervasive Adenine N6-methylation of Active Genes in Fungi.</title>
        <authorList>
            <consortium name="DOE Joint Genome Institute"/>
            <person name="Mondo S.J."/>
            <person name="Dannebaum R.O."/>
            <person name="Kuo R.C."/>
            <person name="Labutti K."/>
            <person name="Haridas S."/>
            <person name="Kuo A."/>
            <person name="Salamov A."/>
            <person name="Ahrendt S.R."/>
            <person name="Lipzen A."/>
            <person name="Sullivan W."/>
            <person name="Andreopoulos W.B."/>
            <person name="Clum A."/>
            <person name="Lindquist E."/>
            <person name="Daum C."/>
            <person name="Ramamoorthy G.K."/>
            <person name="Gryganskyi A."/>
            <person name="Culley D."/>
            <person name="Magnuson J.K."/>
            <person name="James T.Y."/>
            <person name="O'Malley M.A."/>
            <person name="Stajich J.E."/>
            <person name="Spatafora J.W."/>
            <person name="Visel A."/>
            <person name="Grigoriev I.V."/>
        </authorList>
    </citation>
    <scope>NUCLEOTIDE SEQUENCE [LARGE SCALE GENOMIC DNA]</scope>
    <source>
        <strain evidence="2 3">NRRL 3301</strain>
    </source>
</reference>
<dbReference type="GO" id="GO:0016810">
    <property type="term" value="F:hydrolase activity, acting on carbon-nitrogen (but not peptide) bonds"/>
    <property type="evidence" value="ECO:0007669"/>
    <property type="project" value="InterPro"/>
</dbReference>
<gene>
    <name evidence="2" type="ORF">DM01DRAFT_1384183</name>
</gene>
<dbReference type="NCBIfam" id="NF006689">
    <property type="entry name" value="PRK09237.1"/>
    <property type="match status" value="1"/>
</dbReference>
<proteinExistence type="predicted"/>
<name>A0A1X2GED2_9FUNG</name>
<evidence type="ECO:0000259" key="1">
    <source>
        <dbReference type="Pfam" id="PF01979"/>
    </source>
</evidence>
<keyword evidence="3" id="KW-1185">Reference proteome</keyword>
<protein>
    <submittedName>
        <fullName evidence="2">Amidohydrolase</fullName>
    </submittedName>
</protein>
<evidence type="ECO:0000313" key="2">
    <source>
        <dbReference type="EMBL" id="ORX51902.1"/>
    </source>
</evidence>
<evidence type="ECO:0000313" key="3">
    <source>
        <dbReference type="Proteomes" id="UP000242146"/>
    </source>
</evidence>
<dbReference type="GO" id="GO:0019213">
    <property type="term" value="F:deacetylase activity"/>
    <property type="evidence" value="ECO:0007669"/>
    <property type="project" value="InterPro"/>
</dbReference>
<feature type="domain" description="Amidohydrolase-related" evidence="1">
    <location>
        <begin position="66"/>
        <end position="382"/>
    </location>
</feature>
<dbReference type="STRING" id="101127.A0A1X2GED2"/>
<dbReference type="PANTHER" id="PTHR42717:SF1">
    <property type="entry name" value="IMIDAZOLONEPROPIONASE AND RELATED AMIDOHYDROLASES"/>
    <property type="match status" value="1"/>
</dbReference>
<dbReference type="EMBL" id="MCGT01000019">
    <property type="protein sequence ID" value="ORX51902.1"/>
    <property type="molecule type" value="Genomic_DNA"/>
</dbReference>
<dbReference type="OrthoDB" id="1924787at2759"/>
<dbReference type="PIRSF" id="PIRSF039004">
    <property type="entry name" value="ADE_EF_0837"/>
    <property type="match status" value="1"/>
</dbReference>
<comment type="caution">
    <text evidence="2">The sequence shown here is derived from an EMBL/GenBank/DDBJ whole genome shotgun (WGS) entry which is preliminary data.</text>
</comment>
<dbReference type="InterPro" id="IPR032466">
    <property type="entry name" value="Metal_Hydrolase"/>
</dbReference>
<dbReference type="AlphaFoldDB" id="A0A1X2GED2"/>
<dbReference type="Pfam" id="PF01979">
    <property type="entry name" value="Amidohydro_1"/>
    <property type="match status" value="1"/>
</dbReference>
<dbReference type="SUPFAM" id="SSF51556">
    <property type="entry name" value="Metallo-dependent hydrolases"/>
    <property type="match status" value="1"/>
</dbReference>
<dbReference type="SUPFAM" id="SSF51338">
    <property type="entry name" value="Composite domain of metallo-dependent hydrolases"/>
    <property type="match status" value="1"/>
</dbReference>
<dbReference type="Proteomes" id="UP000242146">
    <property type="component" value="Unassembled WGS sequence"/>
</dbReference>
<dbReference type="Gene3D" id="3.20.20.140">
    <property type="entry name" value="Metal-dependent hydrolases"/>
    <property type="match status" value="1"/>
</dbReference>
<accession>A0A1X2GED2</accession>
<dbReference type="InterPro" id="IPR020043">
    <property type="entry name" value="Deacetylase_Atu3266-like"/>
</dbReference>
<dbReference type="InterPro" id="IPR011059">
    <property type="entry name" value="Metal-dep_hydrolase_composite"/>
</dbReference>
<dbReference type="PANTHER" id="PTHR42717">
    <property type="entry name" value="DIHYDROOROTASE-RELATED"/>
    <property type="match status" value="1"/>
</dbReference>